<evidence type="ECO:0000313" key="2">
    <source>
        <dbReference type="EMBL" id="CAG6733482.1"/>
    </source>
</evidence>
<dbReference type="PANTHER" id="PTHR34415:SF1">
    <property type="entry name" value="INTEGRASE CATALYTIC DOMAIN-CONTAINING PROTEIN"/>
    <property type="match status" value="1"/>
</dbReference>
<organism evidence="2">
    <name type="scientific">Cacopsylla melanoneura</name>
    <dbReference type="NCBI Taxonomy" id="428564"/>
    <lineage>
        <taxon>Eukaryota</taxon>
        <taxon>Metazoa</taxon>
        <taxon>Ecdysozoa</taxon>
        <taxon>Arthropoda</taxon>
        <taxon>Hexapoda</taxon>
        <taxon>Insecta</taxon>
        <taxon>Pterygota</taxon>
        <taxon>Neoptera</taxon>
        <taxon>Paraneoptera</taxon>
        <taxon>Hemiptera</taxon>
        <taxon>Sternorrhyncha</taxon>
        <taxon>Psylloidea</taxon>
        <taxon>Psyllidae</taxon>
        <taxon>Psyllinae</taxon>
        <taxon>Cacopsylla</taxon>
    </lineage>
</organism>
<feature type="domain" description="DUF7869" evidence="1">
    <location>
        <begin position="71"/>
        <end position="228"/>
    </location>
</feature>
<protein>
    <recommendedName>
        <fullName evidence="1">DUF7869 domain-containing protein</fullName>
    </recommendedName>
</protein>
<proteinExistence type="predicted"/>
<reference evidence="2" key="1">
    <citation type="submission" date="2021-05" db="EMBL/GenBank/DDBJ databases">
        <authorList>
            <person name="Alioto T."/>
            <person name="Alioto T."/>
            <person name="Gomez Garrido J."/>
        </authorList>
    </citation>
    <scope>NUCLEOTIDE SEQUENCE</scope>
</reference>
<evidence type="ECO:0000259" key="1">
    <source>
        <dbReference type="Pfam" id="PF25273"/>
    </source>
</evidence>
<dbReference type="EMBL" id="HBUF01389990">
    <property type="protein sequence ID" value="CAG6733482.1"/>
    <property type="molecule type" value="Transcribed_RNA"/>
</dbReference>
<sequence length="334" mass="38939">MDPHLNDSSKRVYVAEHIVHCRKSKKFYNQMKLSSEMCKRDSDILGLCFDFMSVTDLPKIPVQETYYFRQLSVNNFGIHNLGENSCTCYVYHEGITRKTPDDVCSFLNHYLLNFVRDKTYKELHLFADNCAGQNKNHALVRFVMALVELKKIETVKVFFPQRGHSFLPCDRDFALIKKKLAKMESLYTIDEYVEKCILEASNVEGKFKVYNVGLTDTKDFQKWYPKYYVKHSKSISSTMRVNFNISKYHYFEVSSQTPGSIKTSEYIGGLVNAMFNLRKTTKEPFNLPILPVSSSKNPISTLKMDDLKSLQKYIPPYPPQFKEFWGDLLQWPTC</sequence>
<dbReference type="AlphaFoldDB" id="A0A8D9DY25"/>
<accession>A0A8D9DY25</accession>
<dbReference type="Pfam" id="PF25273">
    <property type="entry name" value="DUF7869"/>
    <property type="match status" value="1"/>
</dbReference>
<dbReference type="InterPro" id="IPR057191">
    <property type="entry name" value="DUF7869"/>
</dbReference>
<name>A0A8D9DY25_9HEMI</name>
<dbReference type="PANTHER" id="PTHR34415">
    <property type="entry name" value="INTEGRASE CATALYTIC DOMAIN-CONTAINING PROTEIN"/>
    <property type="match status" value="1"/>
</dbReference>